<dbReference type="InterPro" id="IPR013059">
    <property type="entry name" value="Trp_tyr_transpt"/>
</dbReference>
<keyword evidence="7 9" id="KW-1133">Transmembrane helix</keyword>
<feature type="transmembrane region" description="Helical" evidence="9">
    <location>
        <begin position="218"/>
        <end position="238"/>
    </location>
</feature>
<feature type="transmembrane region" description="Helical" evidence="9">
    <location>
        <begin position="33"/>
        <end position="55"/>
    </location>
</feature>
<accession>A0A0P6YYD8</accession>
<evidence type="ECO:0000256" key="7">
    <source>
        <dbReference type="ARBA" id="ARBA00022989"/>
    </source>
</evidence>
<dbReference type="EMBL" id="MCSW01000052">
    <property type="protein sequence ID" value="PMF30555.1"/>
    <property type="molecule type" value="Genomic_DNA"/>
</dbReference>
<comment type="caution">
    <text evidence="10">The sequence shown here is derived from an EMBL/GenBank/DDBJ whole genome shotgun (WGS) entry which is preliminary data.</text>
</comment>
<feature type="transmembrane region" description="Helical" evidence="9">
    <location>
        <begin position="148"/>
        <end position="168"/>
    </location>
</feature>
<feature type="transmembrane region" description="Helical" evidence="9">
    <location>
        <begin position="81"/>
        <end position="101"/>
    </location>
</feature>
<keyword evidence="2" id="KW-0813">Transport</keyword>
<name>A0A0P6YYD8_VIBSP</name>
<evidence type="ECO:0000256" key="5">
    <source>
        <dbReference type="ARBA" id="ARBA00022692"/>
    </source>
</evidence>
<dbReference type="PANTHER" id="PTHR46997:SF2">
    <property type="entry name" value="TYROSINE-SPECIFIC TRANSPORT SYSTEM"/>
    <property type="match status" value="1"/>
</dbReference>
<evidence type="ECO:0000256" key="9">
    <source>
        <dbReference type="SAM" id="Phobius"/>
    </source>
</evidence>
<keyword evidence="3" id="KW-1003">Cell membrane</keyword>
<dbReference type="PRINTS" id="PR00166">
    <property type="entry name" value="AROAAPRMEASE"/>
</dbReference>
<evidence type="ECO:0000256" key="3">
    <source>
        <dbReference type="ARBA" id="ARBA00022475"/>
    </source>
</evidence>
<evidence type="ECO:0000256" key="4">
    <source>
        <dbReference type="ARBA" id="ARBA00022519"/>
    </source>
</evidence>
<feature type="transmembrane region" description="Helical" evidence="9">
    <location>
        <begin position="121"/>
        <end position="141"/>
    </location>
</feature>
<reference evidence="11" key="1">
    <citation type="submission" date="2016-07" db="EMBL/GenBank/DDBJ databases">
        <title>Nontailed viruses are major unrecognized killers of bacteria in the ocean.</title>
        <authorList>
            <person name="Kauffman K."/>
            <person name="Hussain F."/>
            <person name="Yang J."/>
            <person name="Arevalo P."/>
            <person name="Brown J."/>
            <person name="Cutler M."/>
            <person name="Kelly L."/>
            <person name="Polz M.F."/>
        </authorList>
    </citation>
    <scope>NUCLEOTIDE SEQUENCE [LARGE SCALE GENOMIC DNA]</scope>
    <source>
        <strain evidence="11">10N.286.54.F3</strain>
    </source>
</reference>
<dbReference type="GO" id="GO:0003333">
    <property type="term" value="P:amino acid transmembrane transport"/>
    <property type="evidence" value="ECO:0007669"/>
    <property type="project" value="InterPro"/>
</dbReference>
<evidence type="ECO:0000313" key="11">
    <source>
        <dbReference type="Proteomes" id="UP000235405"/>
    </source>
</evidence>
<dbReference type="Gene3D" id="1.20.1740.10">
    <property type="entry name" value="Amino acid/polyamine transporter I"/>
    <property type="match status" value="1"/>
</dbReference>
<accession>A0A1C3IJG6</accession>
<evidence type="ECO:0000256" key="6">
    <source>
        <dbReference type="ARBA" id="ARBA00022970"/>
    </source>
</evidence>
<evidence type="ECO:0000256" key="8">
    <source>
        <dbReference type="ARBA" id="ARBA00023136"/>
    </source>
</evidence>
<keyword evidence="8 9" id="KW-0472">Membrane</keyword>
<dbReference type="PANTHER" id="PTHR46997">
    <property type="entry name" value="LOW AFFINITY TRYPTOPHAN PERMEASE-RELATED"/>
    <property type="match status" value="1"/>
</dbReference>
<protein>
    <submittedName>
        <fullName evidence="10">Tyrosine transporter</fullName>
    </submittedName>
</protein>
<dbReference type="GO" id="GO:0015173">
    <property type="term" value="F:aromatic amino acid transmembrane transporter activity"/>
    <property type="evidence" value="ECO:0007669"/>
    <property type="project" value="InterPro"/>
</dbReference>
<feature type="transmembrane region" description="Helical" evidence="9">
    <location>
        <begin position="326"/>
        <end position="346"/>
    </location>
</feature>
<evidence type="ECO:0000256" key="1">
    <source>
        <dbReference type="ARBA" id="ARBA00004429"/>
    </source>
</evidence>
<proteinExistence type="predicted"/>
<feature type="transmembrane region" description="Helical" evidence="9">
    <location>
        <begin position="367"/>
        <end position="383"/>
    </location>
</feature>
<dbReference type="Pfam" id="PF03222">
    <property type="entry name" value="Trp_Tyr_perm"/>
    <property type="match status" value="1"/>
</dbReference>
<dbReference type="GO" id="GO:0005886">
    <property type="term" value="C:plasma membrane"/>
    <property type="evidence" value="ECO:0007669"/>
    <property type="project" value="UniProtKB-SubCell"/>
</dbReference>
<gene>
    <name evidence="10" type="ORF">BCV19_23635</name>
</gene>
<feature type="transmembrane region" description="Helical" evidence="9">
    <location>
        <begin position="265"/>
        <end position="290"/>
    </location>
</feature>
<sequence>MNIKMMGSSLIIAGTALGAGMLAIPMVLAQFGLLYGTLLMVLICFGTTYAALLLLEATIKAGGGLGLNSIARKTLGKQGQLLTNGLLYALLICLLMAYILGAGDLLSKLLSNFGVELTATTSQVVFTLLAGAVVASGTGVIDKLNRALFFVMLASLFATMVFLAPSMTQENLMQVTSHDHVDLIKTSAILFTSFGFMVVIPTLVSYNHEATDKQLRNMVIVGSLIPLVCYLCWLFAVVGNLSEEQFRSFKNVSDLMAAFEAQSPWVGNVLSTFTGLALLTSFFGVAMSLFNQNKDMFNQNTAVTYCISFILPLAGSLLAADKFLQVLNYAGIILVFLAVFVPLVMVHKQRFMKVAEDRYSAEGGRPMMLFSLLFGCFLLISQVI</sequence>
<keyword evidence="6" id="KW-0029">Amino-acid transport</keyword>
<feature type="transmembrane region" description="Helical" evidence="9">
    <location>
        <begin position="302"/>
        <end position="320"/>
    </location>
</feature>
<evidence type="ECO:0000313" key="10">
    <source>
        <dbReference type="EMBL" id="PMF30555.1"/>
    </source>
</evidence>
<evidence type="ECO:0000256" key="2">
    <source>
        <dbReference type="ARBA" id="ARBA00022448"/>
    </source>
</evidence>
<dbReference type="InterPro" id="IPR018227">
    <property type="entry name" value="Amino_acid_transport_2"/>
</dbReference>
<keyword evidence="5 9" id="KW-0812">Transmembrane</keyword>
<comment type="subcellular location">
    <subcellularLocation>
        <location evidence="1">Cell inner membrane</location>
        <topology evidence="1">Multi-pass membrane protein</topology>
    </subcellularLocation>
</comment>
<dbReference type="AlphaFoldDB" id="A0A0P6YYD8"/>
<feature type="transmembrane region" description="Helical" evidence="9">
    <location>
        <begin position="188"/>
        <end position="206"/>
    </location>
</feature>
<organism evidence="10 11">
    <name type="scientific">Vibrio splendidus</name>
    <dbReference type="NCBI Taxonomy" id="29497"/>
    <lineage>
        <taxon>Bacteria</taxon>
        <taxon>Pseudomonadati</taxon>
        <taxon>Pseudomonadota</taxon>
        <taxon>Gammaproteobacteria</taxon>
        <taxon>Vibrionales</taxon>
        <taxon>Vibrionaceae</taxon>
        <taxon>Vibrio</taxon>
    </lineage>
</organism>
<dbReference type="Proteomes" id="UP000235405">
    <property type="component" value="Unassembled WGS sequence"/>
</dbReference>
<keyword evidence="4" id="KW-0997">Cell inner membrane</keyword>